<dbReference type="RefSeq" id="XP_008474404.1">
    <property type="nucleotide sequence ID" value="XM_008476182.3"/>
</dbReference>
<gene>
    <name evidence="3" type="primary">LOC103511459</name>
</gene>
<dbReference type="OMA" id="KWNARNE"/>
<sequence length="132" mass="14570">MARNGVYSFPNNVFSSMDLNEIQSFTPSSSKMECGDHDHPASKKLLVIHTVRGIVKFYDSKRGFGFITRLDNKEDIFVHKSSIVKMNPKKFFQSLGLGEIVDFNIGVGKKDIEAINVTGPNGIPVQGAPKVP</sequence>
<dbReference type="PROSITE" id="PS00352">
    <property type="entry name" value="CSD_1"/>
    <property type="match status" value="1"/>
</dbReference>
<name>A0A1S3D4Z1_DIACI</name>
<dbReference type="InterPro" id="IPR002059">
    <property type="entry name" value="CSP_DNA-bd"/>
</dbReference>
<dbReference type="AlphaFoldDB" id="A0A1S3D4Z1"/>
<dbReference type="InterPro" id="IPR019844">
    <property type="entry name" value="CSD_CS"/>
</dbReference>
<reference evidence="3" key="1">
    <citation type="submission" date="2025-08" db="UniProtKB">
        <authorList>
            <consortium name="RefSeq"/>
        </authorList>
    </citation>
    <scope>IDENTIFICATION</scope>
</reference>
<dbReference type="SUPFAM" id="SSF50249">
    <property type="entry name" value="Nucleic acid-binding proteins"/>
    <property type="match status" value="1"/>
</dbReference>
<dbReference type="InterPro" id="IPR012340">
    <property type="entry name" value="NA-bd_OB-fold"/>
</dbReference>
<dbReference type="GO" id="GO:0003676">
    <property type="term" value="F:nucleic acid binding"/>
    <property type="evidence" value="ECO:0007669"/>
    <property type="project" value="InterPro"/>
</dbReference>
<dbReference type="KEGG" id="dci:103511459"/>
<organism evidence="2 3">
    <name type="scientific">Diaphorina citri</name>
    <name type="common">Asian citrus psyllid</name>
    <dbReference type="NCBI Taxonomy" id="121845"/>
    <lineage>
        <taxon>Eukaryota</taxon>
        <taxon>Metazoa</taxon>
        <taxon>Ecdysozoa</taxon>
        <taxon>Arthropoda</taxon>
        <taxon>Hexapoda</taxon>
        <taxon>Insecta</taxon>
        <taxon>Pterygota</taxon>
        <taxon>Neoptera</taxon>
        <taxon>Paraneoptera</taxon>
        <taxon>Hemiptera</taxon>
        <taxon>Sternorrhyncha</taxon>
        <taxon>Psylloidea</taxon>
        <taxon>Psyllidae</taxon>
        <taxon>Diaphorininae</taxon>
        <taxon>Diaphorina</taxon>
    </lineage>
</organism>
<dbReference type="Gene3D" id="2.40.50.140">
    <property type="entry name" value="Nucleic acid-binding proteins"/>
    <property type="match status" value="1"/>
</dbReference>
<proteinExistence type="predicted"/>
<evidence type="ECO:0000259" key="1">
    <source>
        <dbReference type="PROSITE" id="PS51857"/>
    </source>
</evidence>
<protein>
    <submittedName>
        <fullName evidence="3">Y-box-binding protein 2-B-like</fullName>
    </submittedName>
</protein>
<dbReference type="Proteomes" id="UP000079169">
    <property type="component" value="Unplaced"/>
</dbReference>
<dbReference type="PROSITE" id="PS51857">
    <property type="entry name" value="CSD_2"/>
    <property type="match status" value="1"/>
</dbReference>
<dbReference type="PRINTS" id="PR00050">
    <property type="entry name" value="COLDSHOCK"/>
</dbReference>
<dbReference type="SMART" id="SM00357">
    <property type="entry name" value="CSP"/>
    <property type="match status" value="1"/>
</dbReference>
<accession>A0A1S3D4Z1</accession>
<evidence type="ECO:0000313" key="3">
    <source>
        <dbReference type="RefSeq" id="XP_008474404.1"/>
    </source>
</evidence>
<dbReference type="PaxDb" id="121845-A0A1S3D4Z1"/>
<keyword evidence="2" id="KW-1185">Reference proteome</keyword>
<dbReference type="CDD" id="cd04458">
    <property type="entry name" value="CSP_CDS"/>
    <property type="match status" value="1"/>
</dbReference>
<dbReference type="STRING" id="121845.A0A1S3D4Z1"/>
<dbReference type="PANTHER" id="PTHR11544">
    <property type="entry name" value="COLD SHOCK DOMAIN CONTAINING PROTEINS"/>
    <property type="match status" value="1"/>
</dbReference>
<dbReference type="InterPro" id="IPR050181">
    <property type="entry name" value="Cold_shock_domain"/>
</dbReference>
<dbReference type="InterPro" id="IPR011129">
    <property type="entry name" value="CSD"/>
</dbReference>
<evidence type="ECO:0000313" key="2">
    <source>
        <dbReference type="Proteomes" id="UP000079169"/>
    </source>
</evidence>
<dbReference type="GeneID" id="103511459"/>
<feature type="domain" description="CSD" evidence="1">
    <location>
        <begin position="50"/>
        <end position="119"/>
    </location>
</feature>
<dbReference type="Pfam" id="PF00313">
    <property type="entry name" value="CSD"/>
    <property type="match status" value="1"/>
</dbReference>